<organism evidence="2">
    <name type="scientific">Mesocestoides corti</name>
    <name type="common">Flatworm</name>
    <dbReference type="NCBI Taxonomy" id="53468"/>
    <lineage>
        <taxon>Eukaryota</taxon>
        <taxon>Metazoa</taxon>
        <taxon>Spiralia</taxon>
        <taxon>Lophotrochozoa</taxon>
        <taxon>Platyhelminthes</taxon>
        <taxon>Cestoda</taxon>
        <taxon>Eucestoda</taxon>
        <taxon>Cyclophyllidea</taxon>
        <taxon>Mesocestoididae</taxon>
        <taxon>Mesocestoides</taxon>
    </lineage>
</organism>
<evidence type="ECO:0000313" key="2">
    <source>
        <dbReference type="WBParaSite" id="MCU_004986-RA"/>
    </source>
</evidence>
<name>A0A5K3F520_MESCO</name>
<dbReference type="WBParaSite" id="MCU_004986-RA">
    <property type="protein sequence ID" value="MCU_004986-RA"/>
    <property type="gene ID" value="MCU_004986"/>
</dbReference>
<sequence>IDSHSVLRSLQPPTQGSPFRSKSPAVQILNSTFTSTNIYLGLTSLLGLDDITTPMRLSSEVDGCVHALSALFLHRGCQGSLIGPELIPWTQCGSRPRSG</sequence>
<accession>A0A5K3F520</accession>
<evidence type="ECO:0000256" key="1">
    <source>
        <dbReference type="SAM" id="MobiDB-lite"/>
    </source>
</evidence>
<dbReference type="AlphaFoldDB" id="A0A5K3F520"/>
<proteinExistence type="predicted"/>
<protein>
    <submittedName>
        <fullName evidence="2">Alpha-1,2-Mannosidase</fullName>
    </submittedName>
</protein>
<feature type="compositionally biased region" description="Polar residues" evidence="1">
    <location>
        <begin position="1"/>
        <end position="20"/>
    </location>
</feature>
<feature type="region of interest" description="Disordered" evidence="1">
    <location>
        <begin position="1"/>
        <end position="22"/>
    </location>
</feature>
<reference evidence="2" key="1">
    <citation type="submission" date="2019-11" db="UniProtKB">
        <authorList>
            <consortium name="WormBaseParasite"/>
        </authorList>
    </citation>
    <scope>IDENTIFICATION</scope>
</reference>